<gene>
    <name evidence="1" type="ORF">LCGC14_2330960</name>
</gene>
<organism evidence="1">
    <name type="scientific">marine sediment metagenome</name>
    <dbReference type="NCBI Taxonomy" id="412755"/>
    <lineage>
        <taxon>unclassified sequences</taxon>
        <taxon>metagenomes</taxon>
        <taxon>ecological metagenomes</taxon>
    </lineage>
</organism>
<reference evidence="1" key="1">
    <citation type="journal article" date="2015" name="Nature">
        <title>Complex archaea that bridge the gap between prokaryotes and eukaryotes.</title>
        <authorList>
            <person name="Spang A."/>
            <person name="Saw J.H."/>
            <person name="Jorgensen S.L."/>
            <person name="Zaremba-Niedzwiedzka K."/>
            <person name="Martijn J."/>
            <person name="Lind A.E."/>
            <person name="van Eijk R."/>
            <person name="Schleper C."/>
            <person name="Guy L."/>
            <person name="Ettema T.J."/>
        </authorList>
    </citation>
    <scope>NUCLEOTIDE SEQUENCE</scope>
</reference>
<protein>
    <submittedName>
        <fullName evidence="1">Uncharacterized protein</fullName>
    </submittedName>
</protein>
<accession>A0A0F9D2C2</accession>
<evidence type="ECO:0000313" key="1">
    <source>
        <dbReference type="EMBL" id="KKL47896.1"/>
    </source>
</evidence>
<comment type="caution">
    <text evidence="1">The sequence shown here is derived from an EMBL/GenBank/DDBJ whole genome shotgun (WGS) entry which is preliminary data.</text>
</comment>
<dbReference type="EMBL" id="LAZR01033504">
    <property type="protein sequence ID" value="KKL47896.1"/>
    <property type="molecule type" value="Genomic_DNA"/>
</dbReference>
<proteinExistence type="predicted"/>
<sequence length="118" mass="14364">MINWGNEYWKLRIKLIRASLWQLFLFWLTRNEERLYGLANREFLELFKDELLLRRLLWEHHGCSGEYLYGDDGELQCSNPKHRPNPFDSADFRRDSAQLLEWKLGNEMCHKLLPRPEK</sequence>
<name>A0A0F9D2C2_9ZZZZ</name>
<dbReference type="AlphaFoldDB" id="A0A0F9D2C2"/>